<comment type="similarity">
    <text evidence="1 6">Belongs to the Glu/Leu/Phe/Val dehydrogenases family.</text>
</comment>
<sequence>MLNVLEPRHQKLAGATTLEITDITADVARLDGFDRHEQVWLGRDTARGLTAIVSIHTTVLGPALGGTRIWPHVSFEAGVIDALRLSRGMTFKSAIAGLPLGGGKAVIIADAKKDKTPAMLEAYAEMLNKLQGQYITAEDVGMTLADADFLAERAPNVSGTTKGGSGNPSPFTAQGTFVGLKAALRHRTGSDALSGVRVGVQGLGSVGWSLCEKLHAEGAVLTVSDLDVVRTARAAEKFGATVVSGDAILSADVDIFAPCALGGILSAETIPQLKAGIVAGAANNQLATAEDGMRLVERGILYAPDYVINAGGVINVAAEMAEGGYSVGAVSPRVEKIADTLAAIFQRADREGRTTDAVAETMAREIVEAARK</sequence>
<feature type="active site" description="Proton donor/acceptor" evidence="4">
    <location>
        <position position="104"/>
    </location>
</feature>
<protein>
    <submittedName>
        <fullName evidence="8">Leucine dehydrogenase</fullName>
        <ecNumber evidence="8">1.4.1.9</ecNumber>
    </submittedName>
</protein>
<evidence type="ECO:0000256" key="6">
    <source>
        <dbReference type="RuleBase" id="RU004417"/>
    </source>
</evidence>
<keyword evidence="9" id="KW-1185">Reference proteome</keyword>
<dbReference type="InterPro" id="IPR046346">
    <property type="entry name" value="Aminoacid_DH-like_N_sf"/>
</dbReference>
<dbReference type="EC" id="1.4.1.9" evidence="8"/>
<accession>A0A7X0F9I6</accession>
<dbReference type="AlphaFoldDB" id="A0A7X0F9I6"/>
<evidence type="ECO:0000256" key="4">
    <source>
        <dbReference type="PIRSR" id="PIRSR000188-1"/>
    </source>
</evidence>
<keyword evidence="3 5" id="KW-0520">NAD</keyword>
<evidence type="ECO:0000313" key="8">
    <source>
        <dbReference type="EMBL" id="MBB6355627.1"/>
    </source>
</evidence>
<evidence type="ECO:0000256" key="2">
    <source>
        <dbReference type="ARBA" id="ARBA00023002"/>
    </source>
</evidence>
<dbReference type="Pfam" id="PF00208">
    <property type="entry name" value="ELFV_dehydrog"/>
    <property type="match status" value="1"/>
</dbReference>
<keyword evidence="2 6" id="KW-0560">Oxidoreductase</keyword>
<dbReference type="GO" id="GO:0006520">
    <property type="term" value="P:amino acid metabolic process"/>
    <property type="evidence" value="ECO:0007669"/>
    <property type="project" value="InterPro"/>
</dbReference>
<name>A0A7X0F9I6_9HYPH</name>
<feature type="binding site" evidence="5">
    <location>
        <begin position="202"/>
        <end position="207"/>
    </location>
    <ligand>
        <name>NAD(+)</name>
        <dbReference type="ChEBI" id="CHEBI:57540"/>
    </ligand>
</feature>
<dbReference type="PANTHER" id="PTHR42722:SF1">
    <property type="entry name" value="VALINE DEHYDROGENASE"/>
    <property type="match status" value="1"/>
</dbReference>
<dbReference type="GO" id="GO:0050049">
    <property type="term" value="F:L-leucine dehydrogenase activity"/>
    <property type="evidence" value="ECO:0007669"/>
    <property type="project" value="UniProtKB-EC"/>
</dbReference>
<dbReference type="InterPro" id="IPR036291">
    <property type="entry name" value="NAD(P)-bd_dom_sf"/>
</dbReference>
<proteinExistence type="inferred from homology"/>
<dbReference type="InterPro" id="IPR006096">
    <property type="entry name" value="Glu/Leu/Phe/Val/Trp_DH_C"/>
</dbReference>
<evidence type="ECO:0000256" key="3">
    <source>
        <dbReference type="ARBA" id="ARBA00023027"/>
    </source>
</evidence>
<dbReference type="Pfam" id="PF02812">
    <property type="entry name" value="ELFV_dehydrog_N"/>
    <property type="match status" value="1"/>
</dbReference>
<dbReference type="Gene3D" id="3.40.50.720">
    <property type="entry name" value="NAD(P)-binding Rossmann-like Domain"/>
    <property type="match status" value="1"/>
</dbReference>
<evidence type="ECO:0000313" key="9">
    <source>
        <dbReference type="Proteomes" id="UP000536262"/>
    </source>
</evidence>
<evidence type="ECO:0000256" key="1">
    <source>
        <dbReference type="ARBA" id="ARBA00006382"/>
    </source>
</evidence>
<dbReference type="Proteomes" id="UP000536262">
    <property type="component" value="Unassembled WGS sequence"/>
</dbReference>
<dbReference type="Gene3D" id="3.40.50.10860">
    <property type="entry name" value="Leucine Dehydrogenase, chain A, domain 1"/>
    <property type="match status" value="1"/>
</dbReference>
<dbReference type="CDD" id="cd01075">
    <property type="entry name" value="NAD_bind_Leu_Phe_Val_DH"/>
    <property type="match status" value="1"/>
</dbReference>
<dbReference type="EMBL" id="JACHOU010000008">
    <property type="protein sequence ID" value="MBB6355627.1"/>
    <property type="molecule type" value="Genomic_DNA"/>
</dbReference>
<dbReference type="PIRSF" id="PIRSF000188">
    <property type="entry name" value="Phe_leu_dh"/>
    <property type="match status" value="1"/>
</dbReference>
<dbReference type="RefSeq" id="WP_184700057.1">
    <property type="nucleotide sequence ID" value="NZ_BAABEG010000001.1"/>
</dbReference>
<dbReference type="InterPro" id="IPR006097">
    <property type="entry name" value="Glu/Leu/Phe/Val/Trp_DH_dimer"/>
</dbReference>
<dbReference type="InterPro" id="IPR016211">
    <property type="entry name" value="Glu/Phe/Leu/Val/Trp_DH_bac/arc"/>
</dbReference>
<dbReference type="SMART" id="SM00839">
    <property type="entry name" value="ELFV_dehydrog"/>
    <property type="match status" value="1"/>
</dbReference>
<evidence type="ECO:0000259" key="7">
    <source>
        <dbReference type="SMART" id="SM00839"/>
    </source>
</evidence>
<dbReference type="PRINTS" id="PR00082">
    <property type="entry name" value="GLFDHDRGNASE"/>
</dbReference>
<comment type="caution">
    <text evidence="8">The sequence shown here is derived from an EMBL/GenBank/DDBJ whole genome shotgun (WGS) entry which is preliminary data.</text>
</comment>
<feature type="domain" description="Glutamate/phenylalanine/leucine/valine/L-tryptophan dehydrogenase C-terminal" evidence="7">
    <location>
        <begin position="166"/>
        <end position="372"/>
    </location>
</feature>
<dbReference type="GO" id="GO:0000166">
    <property type="term" value="F:nucleotide binding"/>
    <property type="evidence" value="ECO:0007669"/>
    <property type="project" value="UniProtKB-KW"/>
</dbReference>
<dbReference type="InterPro" id="IPR006095">
    <property type="entry name" value="Glu/Leu/Phe/Val/Trp_DH"/>
</dbReference>
<organism evidence="8 9">
    <name type="scientific">Aminobacter aganoensis</name>
    <dbReference type="NCBI Taxonomy" id="83264"/>
    <lineage>
        <taxon>Bacteria</taxon>
        <taxon>Pseudomonadati</taxon>
        <taxon>Pseudomonadota</taxon>
        <taxon>Alphaproteobacteria</taxon>
        <taxon>Hyphomicrobiales</taxon>
        <taxon>Phyllobacteriaceae</taxon>
        <taxon>Aminobacter</taxon>
    </lineage>
</organism>
<gene>
    <name evidence="8" type="ORF">GGR00_003431</name>
</gene>
<keyword evidence="5" id="KW-0547">Nucleotide-binding</keyword>
<dbReference type="SUPFAM" id="SSF53223">
    <property type="entry name" value="Aminoacid dehydrogenase-like, N-terminal domain"/>
    <property type="match status" value="1"/>
</dbReference>
<dbReference type="PANTHER" id="PTHR42722">
    <property type="entry name" value="LEUCINE DEHYDROGENASE"/>
    <property type="match status" value="1"/>
</dbReference>
<dbReference type="SUPFAM" id="SSF51735">
    <property type="entry name" value="NAD(P)-binding Rossmann-fold domains"/>
    <property type="match status" value="1"/>
</dbReference>
<evidence type="ECO:0000256" key="5">
    <source>
        <dbReference type="PIRSR" id="PIRSR000188-2"/>
    </source>
</evidence>
<reference evidence="8 9" key="1">
    <citation type="submission" date="2020-08" db="EMBL/GenBank/DDBJ databases">
        <title>Genomic Encyclopedia of Type Strains, Phase IV (KMG-IV): sequencing the most valuable type-strain genomes for metagenomic binning, comparative biology and taxonomic classification.</title>
        <authorList>
            <person name="Goeker M."/>
        </authorList>
    </citation>
    <scope>NUCLEOTIDE SEQUENCE [LARGE SCALE GENOMIC DNA]</scope>
    <source>
        <strain evidence="8 9">DSM 7051</strain>
    </source>
</reference>